<reference evidence="6" key="1">
    <citation type="submission" date="2023-07" db="EMBL/GenBank/DDBJ databases">
        <title>draft genome sequence of fig (Ficus carica).</title>
        <authorList>
            <person name="Takahashi T."/>
            <person name="Nishimura K."/>
        </authorList>
    </citation>
    <scope>NUCLEOTIDE SEQUENCE</scope>
</reference>
<keyword evidence="7" id="KW-1185">Reference proteome</keyword>
<dbReference type="Gramene" id="FCD_00001944-RA">
    <property type="protein sequence ID" value="FCD_00001944-RA:cds"/>
    <property type="gene ID" value="FCD_00001944"/>
</dbReference>
<evidence type="ECO:0000256" key="5">
    <source>
        <dbReference type="RuleBase" id="RU362057"/>
    </source>
</evidence>
<dbReference type="PROSITE" id="PS00375">
    <property type="entry name" value="UDPGT"/>
    <property type="match status" value="1"/>
</dbReference>
<comment type="caution">
    <text evidence="6">The sequence shown here is derived from an EMBL/GenBank/DDBJ whole genome shotgun (WGS) entry which is preliminary data.</text>
</comment>
<dbReference type="FunFam" id="3.40.50.2000:FF:000152">
    <property type="entry name" value="Glycosyltransferase"/>
    <property type="match status" value="1"/>
</dbReference>
<evidence type="ECO:0000313" key="7">
    <source>
        <dbReference type="Proteomes" id="UP001187192"/>
    </source>
</evidence>
<proteinExistence type="inferred from homology"/>
<evidence type="ECO:0000313" key="6">
    <source>
        <dbReference type="EMBL" id="GMN23564.1"/>
    </source>
</evidence>
<dbReference type="EMBL" id="BTGU01000001">
    <property type="protein sequence ID" value="GMN23564.1"/>
    <property type="molecule type" value="Genomic_DNA"/>
</dbReference>
<dbReference type="AlphaFoldDB" id="A0AA87YU30"/>
<dbReference type="Proteomes" id="UP001187192">
    <property type="component" value="Unassembled WGS sequence"/>
</dbReference>
<dbReference type="Gene3D" id="3.40.50.2000">
    <property type="entry name" value="Glycogen Phosphorylase B"/>
    <property type="match status" value="2"/>
</dbReference>
<dbReference type="PANTHER" id="PTHR11926">
    <property type="entry name" value="GLUCOSYL/GLUCURONOSYL TRANSFERASES"/>
    <property type="match status" value="1"/>
</dbReference>
<dbReference type="Pfam" id="PF00201">
    <property type="entry name" value="UDPGT"/>
    <property type="match status" value="1"/>
</dbReference>
<dbReference type="GO" id="GO:0080044">
    <property type="term" value="F:quercetin 7-O-glucosyltransferase activity"/>
    <property type="evidence" value="ECO:0007669"/>
    <property type="project" value="TreeGrafter"/>
</dbReference>
<dbReference type="FunFam" id="3.40.50.2000:FF:000060">
    <property type="entry name" value="Glycosyltransferase"/>
    <property type="match status" value="1"/>
</dbReference>
<name>A0AA87YU30_FICCA</name>
<evidence type="ECO:0000256" key="3">
    <source>
        <dbReference type="ARBA" id="ARBA00022679"/>
    </source>
</evidence>
<dbReference type="InterPro" id="IPR035595">
    <property type="entry name" value="UDP_glycos_trans_CS"/>
</dbReference>
<comment type="similarity">
    <text evidence="1 4">Belongs to the UDP-glycosyltransferase family.</text>
</comment>
<keyword evidence="2 4" id="KW-0328">Glycosyltransferase</keyword>
<dbReference type="SUPFAM" id="SSF53756">
    <property type="entry name" value="UDP-Glycosyltransferase/glycogen phosphorylase"/>
    <property type="match status" value="1"/>
</dbReference>
<evidence type="ECO:0000256" key="1">
    <source>
        <dbReference type="ARBA" id="ARBA00009995"/>
    </source>
</evidence>
<dbReference type="InterPro" id="IPR002213">
    <property type="entry name" value="UDP_glucos_trans"/>
</dbReference>
<organism evidence="6 7">
    <name type="scientific">Ficus carica</name>
    <name type="common">Common fig</name>
    <dbReference type="NCBI Taxonomy" id="3494"/>
    <lineage>
        <taxon>Eukaryota</taxon>
        <taxon>Viridiplantae</taxon>
        <taxon>Streptophyta</taxon>
        <taxon>Embryophyta</taxon>
        <taxon>Tracheophyta</taxon>
        <taxon>Spermatophyta</taxon>
        <taxon>Magnoliopsida</taxon>
        <taxon>eudicotyledons</taxon>
        <taxon>Gunneridae</taxon>
        <taxon>Pentapetalae</taxon>
        <taxon>rosids</taxon>
        <taxon>fabids</taxon>
        <taxon>Rosales</taxon>
        <taxon>Moraceae</taxon>
        <taxon>Ficeae</taxon>
        <taxon>Ficus</taxon>
    </lineage>
</organism>
<evidence type="ECO:0000256" key="4">
    <source>
        <dbReference type="RuleBase" id="RU003718"/>
    </source>
</evidence>
<protein>
    <recommendedName>
        <fullName evidence="5">Glycosyltransferase</fullName>
        <ecNumber evidence="5">2.4.1.-</ecNumber>
    </recommendedName>
</protein>
<keyword evidence="3 4" id="KW-0808">Transferase</keyword>
<gene>
    <name evidence="6" type="ORF">TIFTF001_000163</name>
</gene>
<accession>A0AA87YU30</accession>
<dbReference type="GO" id="GO:0080043">
    <property type="term" value="F:quercetin 3-O-glucosyltransferase activity"/>
    <property type="evidence" value="ECO:0007669"/>
    <property type="project" value="TreeGrafter"/>
</dbReference>
<dbReference type="EC" id="2.4.1.-" evidence="5"/>
<sequence>MVTQKAEPPTTVCHLVAVPYPGRGHVNPLMNICKQLLSRKPDILITFVVTEEWLGLIGSEPKPDNIRFRTLPNVIPSEHGRANDFPGFVKAVNTKLEAPFDVLLDRLEPPVSAVVADSYLVWMTRVGNRRNIPVASLWPMSASVFSVFSHFELLQQNGHFPLDLSERGDEVIDYIPGVSATRVADLPTVYDGDGRKTLSIAVECASRVSNAQYFLSTSVYELEPQVFDALKAKFPFPVYPIGPSIPHFLMESSSHTNNSGGPEYLKWLDSQPKGSVLYISLGSFLSVSSAQLDEIVTGVKNSGVRYLWVARGDASKIVKEYDGCGDHGFVVPWCDQLRVLSHGSIGGFLTHCGWNSTMEAIFSGVPMLTFPIFWDQIPNSKRIVDDWKIGCRVKKKYLGSDESLVTRDEISELVKRFMDQENNIDGKAMRKRVKELQEACRKAIAKGGSSDTNLDAFITNISKG</sequence>
<dbReference type="CDD" id="cd03784">
    <property type="entry name" value="GT1_Gtf-like"/>
    <property type="match status" value="1"/>
</dbReference>
<evidence type="ECO:0000256" key="2">
    <source>
        <dbReference type="ARBA" id="ARBA00022676"/>
    </source>
</evidence>
<dbReference type="PANTHER" id="PTHR11926:SF774">
    <property type="entry name" value="UDP-GLYCOSYLTRANSFERASE 85A1-RELATED"/>
    <property type="match status" value="1"/>
</dbReference>